<feature type="transmembrane region" description="Helical" evidence="1">
    <location>
        <begin position="290"/>
        <end position="307"/>
    </location>
</feature>
<dbReference type="RefSeq" id="WP_100916161.1">
    <property type="nucleotide sequence ID" value="NZ_CP025057.1"/>
</dbReference>
<feature type="transmembrane region" description="Helical" evidence="1">
    <location>
        <begin position="138"/>
        <end position="159"/>
    </location>
</feature>
<dbReference type="GO" id="GO:0080120">
    <property type="term" value="P:CAAX-box protein maturation"/>
    <property type="evidence" value="ECO:0007669"/>
    <property type="project" value="UniProtKB-ARBA"/>
</dbReference>
<feature type="domain" description="CAAX prenyl protease 2/Lysostaphin resistance protein A-like" evidence="2">
    <location>
        <begin position="236"/>
        <end position="325"/>
    </location>
</feature>
<dbReference type="OrthoDB" id="398378at2"/>
<evidence type="ECO:0000259" key="2">
    <source>
        <dbReference type="Pfam" id="PF02517"/>
    </source>
</evidence>
<organism evidence="3 4">
    <name type="scientific">Spiroplasma floricola 23-6</name>
    <dbReference type="NCBI Taxonomy" id="1336749"/>
    <lineage>
        <taxon>Bacteria</taxon>
        <taxon>Bacillati</taxon>
        <taxon>Mycoplasmatota</taxon>
        <taxon>Mollicutes</taxon>
        <taxon>Entomoplasmatales</taxon>
        <taxon>Spiroplasmataceae</taxon>
        <taxon>Spiroplasma</taxon>
    </lineage>
</organism>
<dbReference type="InterPro" id="IPR003675">
    <property type="entry name" value="Rce1/LyrA-like_dom"/>
</dbReference>
<evidence type="ECO:0000256" key="1">
    <source>
        <dbReference type="SAM" id="Phobius"/>
    </source>
</evidence>
<protein>
    <submittedName>
        <fullName evidence="3">CAAX amino terminal membrane bound protease</fullName>
    </submittedName>
</protein>
<feature type="transmembrane region" description="Helical" evidence="1">
    <location>
        <begin position="314"/>
        <end position="332"/>
    </location>
</feature>
<keyword evidence="1" id="KW-0472">Membrane</keyword>
<keyword evidence="3" id="KW-0645">Protease</keyword>
<sequence length="333" mass="38043">MKENSNNFWTNLKNKNNNFRSKHFDLSEEARFRFDILNYKIDGMIFVTSVLIVPLILSLFIPLVADSNSAISRASAFSILYIISVSIGMIFNCIRNRAGFFKGGYLWIYMFILGPQIVSIIIFPLLRVFLKGNVELTNSFASLITMIVTEVIIITLALIYDRKIFKRVKETIKNKWKEIILVTIICTALMFIFVTFIIQNLIETKLIGVGESNNQGSLVSILKEDKYGLNVKIVYAIMLFILTVIVASFCEELCLRNSFNLNASNRWLGFVSSSLFFGFIHWGPNFDFGHIMSYSAAGFILSGIFLYTKGNMTFSWFVHMLNNLIAFILIFAI</sequence>
<keyword evidence="1" id="KW-0812">Transmembrane</keyword>
<dbReference type="GO" id="GO:0006508">
    <property type="term" value="P:proteolysis"/>
    <property type="evidence" value="ECO:0007669"/>
    <property type="project" value="UniProtKB-KW"/>
</dbReference>
<feature type="transmembrane region" description="Helical" evidence="1">
    <location>
        <begin position="106"/>
        <end position="126"/>
    </location>
</feature>
<accession>A0A2K8SCH7</accession>
<dbReference type="AlphaFoldDB" id="A0A2K8SCH7"/>
<name>A0A2K8SCH7_9MOLU</name>
<feature type="transmembrane region" description="Helical" evidence="1">
    <location>
        <begin position="233"/>
        <end position="255"/>
    </location>
</feature>
<feature type="transmembrane region" description="Helical" evidence="1">
    <location>
        <begin position="179"/>
        <end position="202"/>
    </location>
</feature>
<dbReference type="KEGG" id="sfz:SFLOR_v1c01080"/>
<feature type="transmembrane region" description="Helical" evidence="1">
    <location>
        <begin position="71"/>
        <end position="94"/>
    </location>
</feature>
<evidence type="ECO:0000313" key="4">
    <source>
        <dbReference type="Proteomes" id="UP000231823"/>
    </source>
</evidence>
<proteinExistence type="predicted"/>
<keyword evidence="3" id="KW-0378">Hydrolase</keyword>
<dbReference type="Pfam" id="PF02517">
    <property type="entry name" value="Rce1-like"/>
    <property type="match status" value="1"/>
</dbReference>
<reference evidence="3 4" key="1">
    <citation type="submission" date="2017-12" db="EMBL/GenBank/DDBJ databases">
        <title>Complete genome sequence of Spiroplasma floricola 23-6 (ATCC 29989).</title>
        <authorList>
            <person name="Tsai Y.-M."/>
            <person name="Wu P.-S."/>
            <person name="Lo W.-S."/>
            <person name="Kuo C.-H."/>
        </authorList>
    </citation>
    <scope>NUCLEOTIDE SEQUENCE [LARGE SCALE GENOMIC DNA]</scope>
    <source>
        <strain evidence="3 4">23-6</strain>
    </source>
</reference>
<evidence type="ECO:0000313" key="3">
    <source>
        <dbReference type="EMBL" id="AUB31169.1"/>
    </source>
</evidence>
<gene>
    <name evidence="3" type="ORF">SFLOR_v1c01080</name>
</gene>
<dbReference type="EMBL" id="CP025057">
    <property type="protein sequence ID" value="AUB31169.1"/>
    <property type="molecule type" value="Genomic_DNA"/>
</dbReference>
<dbReference type="Proteomes" id="UP000231823">
    <property type="component" value="Chromosome"/>
</dbReference>
<keyword evidence="4" id="KW-1185">Reference proteome</keyword>
<dbReference type="GO" id="GO:0004175">
    <property type="term" value="F:endopeptidase activity"/>
    <property type="evidence" value="ECO:0007669"/>
    <property type="project" value="UniProtKB-ARBA"/>
</dbReference>
<feature type="transmembrane region" description="Helical" evidence="1">
    <location>
        <begin position="267"/>
        <end position="284"/>
    </location>
</feature>
<keyword evidence="1" id="KW-1133">Transmembrane helix</keyword>
<feature type="transmembrane region" description="Helical" evidence="1">
    <location>
        <begin position="43"/>
        <end position="65"/>
    </location>
</feature>